<feature type="region of interest" description="Disordered" evidence="1">
    <location>
        <begin position="111"/>
        <end position="147"/>
    </location>
</feature>
<organism evidence="2 3">
    <name type="scientific">Xyrichtys novacula</name>
    <name type="common">Pearly razorfish</name>
    <name type="synonym">Hemipteronotus novacula</name>
    <dbReference type="NCBI Taxonomy" id="13765"/>
    <lineage>
        <taxon>Eukaryota</taxon>
        <taxon>Metazoa</taxon>
        <taxon>Chordata</taxon>
        <taxon>Craniata</taxon>
        <taxon>Vertebrata</taxon>
        <taxon>Euteleostomi</taxon>
        <taxon>Actinopterygii</taxon>
        <taxon>Neopterygii</taxon>
        <taxon>Teleostei</taxon>
        <taxon>Neoteleostei</taxon>
        <taxon>Acanthomorphata</taxon>
        <taxon>Eupercaria</taxon>
        <taxon>Labriformes</taxon>
        <taxon>Labridae</taxon>
        <taxon>Xyrichtys</taxon>
    </lineage>
</organism>
<accession>A0AAV1FUH7</accession>
<evidence type="ECO:0000313" key="2">
    <source>
        <dbReference type="EMBL" id="CAJ1064605.1"/>
    </source>
</evidence>
<feature type="region of interest" description="Disordered" evidence="1">
    <location>
        <begin position="49"/>
        <end position="72"/>
    </location>
</feature>
<reference evidence="2" key="1">
    <citation type="submission" date="2023-08" db="EMBL/GenBank/DDBJ databases">
        <authorList>
            <person name="Alioto T."/>
            <person name="Alioto T."/>
            <person name="Gomez Garrido J."/>
        </authorList>
    </citation>
    <scope>NUCLEOTIDE SEQUENCE</scope>
</reference>
<evidence type="ECO:0000256" key="1">
    <source>
        <dbReference type="SAM" id="MobiDB-lite"/>
    </source>
</evidence>
<name>A0AAV1FUH7_XYRNO</name>
<dbReference type="AlphaFoldDB" id="A0AAV1FUH7"/>
<dbReference type="EMBL" id="OY660872">
    <property type="protein sequence ID" value="CAJ1064605.1"/>
    <property type="molecule type" value="Genomic_DNA"/>
</dbReference>
<protein>
    <submittedName>
        <fullName evidence="2">Uncharacterized protein</fullName>
    </submittedName>
</protein>
<sequence>MSPLSYQSYYNKIKDWLDPCVVCFKEAIMKTDFSSLTVAQLILSGAASTNEQDIQHTAKSEPPDQTHTERRLPSRSLQILSCQTLCCCSHRVQDSKGDGVEVGVGMGSSQWLQQSHCHKHRQPRGQEVTRDEERSEWQSPHLKTGTA</sequence>
<keyword evidence="3" id="KW-1185">Reference proteome</keyword>
<feature type="compositionally biased region" description="Basic and acidic residues" evidence="1">
    <location>
        <begin position="53"/>
        <end position="72"/>
    </location>
</feature>
<gene>
    <name evidence="2" type="ORF">XNOV1_A035001</name>
</gene>
<dbReference type="Proteomes" id="UP001178508">
    <property type="component" value="Chromosome 9"/>
</dbReference>
<evidence type="ECO:0000313" key="3">
    <source>
        <dbReference type="Proteomes" id="UP001178508"/>
    </source>
</evidence>
<proteinExistence type="predicted"/>
<feature type="compositionally biased region" description="Basic and acidic residues" evidence="1">
    <location>
        <begin position="127"/>
        <end position="136"/>
    </location>
</feature>